<keyword evidence="2" id="KW-0560">Oxidoreductase</keyword>
<evidence type="ECO:0000313" key="3">
    <source>
        <dbReference type="Proteomes" id="UP000320235"/>
    </source>
</evidence>
<name>A0A543F1B6_9MICO</name>
<dbReference type="OrthoDB" id="7054907at2"/>
<gene>
    <name evidence="2" type="ORF">FB391_1654</name>
</gene>
<dbReference type="InterPro" id="IPR011251">
    <property type="entry name" value="Luciferase-like_dom"/>
</dbReference>
<dbReference type="Proteomes" id="UP000320235">
    <property type="component" value="Unassembled WGS sequence"/>
</dbReference>
<accession>A0A543F1B6</accession>
<sequence>MSAVVSIGIAAAAGADVAARLAPEVERAGFHALWVNDTPGADALGVLAAAARVTDRLVLATGVLPVDRRSTDEILDRVAQHGLPQDRLVLGIGSGARAAGALARVKEAAAALEVQSQARIVVGALGPRMRRLAVTASDGVLLSWLTPQAARSQAHEAHDLAPDAHVALYVRAATDPAAIARLDAEADRYAGYPAYAANFERLGIAAVDTVLRPHEVADGLAAYRDVVDEVVLRAIVADDTVDAYLSFIAAAAAAL</sequence>
<dbReference type="AlphaFoldDB" id="A0A543F1B6"/>
<keyword evidence="2" id="KW-0503">Monooxygenase</keyword>
<dbReference type="SUPFAM" id="SSF51679">
    <property type="entry name" value="Bacterial luciferase-like"/>
    <property type="match status" value="1"/>
</dbReference>
<dbReference type="GO" id="GO:0004497">
    <property type="term" value="F:monooxygenase activity"/>
    <property type="evidence" value="ECO:0007669"/>
    <property type="project" value="UniProtKB-KW"/>
</dbReference>
<dbReference type="InterPro" id="IPR036661">
    <property type="entry name" value="Luciferase-like_sf"/>
</dbReference>
<organism evidence="2 3">
    <name type="scientific">Microbacterium kyungheense</name>
    <dbReference type="NCBI Taxonomy" id="1263636"/>
    <lineage>
        <taxon>Bacteria</taxon>
        <taxon>Bacillati</taxon>
        <taxon>Actinomycetota</taxon>
        <taxon>Actinomycetes</taxon>
        <taxon>Micrococcales</taxon>
        <taxon>Microbacteriaceae</taxon>
        <taxon>Microbacterium</taxon>
    </lineage>
</organism>
<dbReference type="EMBL" id="VFPE01000002">
    <property type="protein sequence ID" value="TQM27628.1"/>
    <property type="molecule type" value="Genomic_DNA"/>
</dbReference>
<dbReference type="GO" id="GO:0016705">
    <property type="term" value="F:oxidoreductase activity, acting on paired donors, with incorporation or reduction of molecular oxygen"/>
    <property type="evidence" value="ECO:0007669"/>
    <property type="project" value="InterPro"/>
</dbReference>
<comment type="caution">
    <text evidence="2">The sequence shown here is derived from an EMBL/GenBank/DDBJ whole genome shotgun (WGS) entry which is preliminary data.</text>
</comment>
<reference evidence="2 3" key="1">
    <citation type="submission" date="2019-06" db="EMBL/GenBank/DDBJ databases">
        <title>Sequencing the genomes of 1000 actinobacteria strains.</title>
        <authorList>
            <person name="Klenk H.-P."/>
        </authorList>
    </citation>
    <scope>NUCLEOTIDE SEQUENCE [LARGE SCALE GENOMIC DNA]</scope>
    <source>
        <strain evidence="2 3">DSM 105492</strain>
    </source>
</reference>
<keyword evidence="3" id="KW-1185">Reference proteome</keyword>
<evidence type="ECO:0000259" key="1">
    <source>
        <dbReference type="Pfam" id="PF00296"/>
    </source>
</evidence>
<dbReference type="Gene3D" id="3.20.20.30">
    <property type="entry name" value="Luciferase-like domain"/>
    <property type="match status" value="2"/>
</dbReference>
<proteinExistence type="predicted"/>
<dbReference type="RefSeq" id="WP_141893962.1">
    <property type="nucleotide sequence ID" value="NZ_BAABLH010000004.1"/>
</dbReference>
<feature type="domain" description="Luciferase-like" evidence="1">
    <location>
        <begin position="14"/>
        <end position="98"/>
    </location>
</feature>
<dbReference type="Pfam" id="PF00296">
    <property type="entry name" value="Bac_luciferase"/>
    <property type="match status" value="1"/>
</dbReference>
<protein>
    <submittedName>
        <fullName evidence="2">Luciferase-like monooxygenase</fullName>
    </submittedName>
</protein>
<evidence type="ECO:0000313" key="2">
    <source>
        <dbReference type="EMBL" id="TQM27628.1"/>
    </source>
</evidence>